<keyword evidence="1" id="KW-0677">Repeat</keyword>
<dbReference type="PANTHER" id="PTHR24171:SF8">
    <property type="entry name" value="BRCA1-ASSOCIATED RING DOMAIN PROTEIN 1"/>
    <property type="match status" value="1"/>
</dbReference>
<dbReference type="KEGG" id="snh:120041936"/>
<dbReference type="GO" id="GO:0070531">
    <property type="term" value="C:BRCA1-A complex"/>
    <property type="evidence" value="ECO:0007669"/>
    <property type="project" value="TreeGrafter"/>
</dbReference>
<dbReference type="PROSITE" id="PS50088">
    <property type="entry name" value="ANK_REPEAT"/>
    <property type="match status" value="2"/>
</dbReference>
<dbReference type="GO" id="GO:0031436">
    <property type="term" value="C:BRCA1-BARD1 complex"/>
    <property type="evidence" value="ECO:0007669"/>
    <property type="project" value="TreeGrafter"/>
</dbReference>
<evidence type="ECO:0000313" key="6">
    <source>
        <dbReference type="RefSeq" id="XP_038842734.1"/>
    </source>
</evidence>
<dbReference type="Pfam" id="PF12796">
    <property type="entry name" value="Ank_2"/>
    <property type="match status" value="1"/>
</dbReference>
<gene>
    <name evidence="6" type="primary">LOC120041936</name>
</gene>
<dbReference type="GO" id="GO:0085020">
    <property type="term" value="P:protein K6-linked ubiquitination"/>
    <property type="evidence" value="ECO:0007669"/>
    <property type="project" value="TreeGrafter"/>
</dbReference>
<feature type="region of interest" description="Disordered" evidence="4">
    <location>
        <begin position="148"/>
        <end position="178"/>
    </location>
</feature>
<dbReference type="RefSeq" id="XP_038842734.1">
    <property type="nucleotide sequence ID" value="XM_038986806.1"/>
</dbReference>
<feature type="repeat" description="ANK" evidence="3">
    <location>
        <begin position="202"/>
        <end position="234"/>
    </location>
</feature>
<evidence type="ECO:0000313" key="5">
    <source>
        <dbReference type="Proteomes" id="UP000808372"/>
    </source>
</evidence>
<dbReference type="GO" id="GO:0004842">
    <property type="term" value="F:ubiquitin-protein transferase activity"/>
    <property type="evidence" value="ECO:0007669"/>
    <property type="project" value="TreeGrafter"/>
</dbReference>
<dbReference type="AlphaFoldDB" id="A0A8U0QJ00"/>
<sequence length="326" mass="35890">MGPVQKLCTIKGRECLLERSDCFPLLRPLLPVIVPRSVTPACSSYLDTSNAASDITHGVVADLNATEEFPARSLSPADVKADGMARLPSARGEETKKNRKWHFLPKIGKIPKIRMKLFKTKGEPKSHPEQDALPTKRLRETHISQNAECEVPEVPSTSPPKEDLTTTLAPAPQESQSRKRPLIVRAVASPHLPVKHHRLDNEKRTPLHAAAYLGDTEILELLILSGARVNAKDNKCLNTLHRAVASCSEEAVQVLLKHSADVNARDKNWQTPLHIAAANKAVCCAKALNVSDQAGHTALHHAVFRGHLEEVRHMKDIQVDVTPNLQ</sequence>
<protein>
    <submittedName>
        <fullName evidence="6">Ankyrin repeat domain-containing protein 1-like</fullName>
    </submittedName>
</protein>
<dbReference type="PANTHER" id="PTHR24171">
    <property type="entry name" value="ANKYRIN REPEAT DOMAIN-CONTAINING PROTEIN 39-RELATED"/>
    <property type="match status" value="1"/>
</dbReference>
<dbReference type="Gene3D" id="1.25.40.20">
    <property type="entry name" value="Ankyrin repeat-containing domain"/>
    <property type="match status" value="1"/>
</dbReference>
<keyword evidence="5" id="KW-1185">Reference proteome</keyword>
<proteinExistence type="predicted"/>
<accession>A0A8U0QJ00</accession>
<dbReference type="PRINTS" id="PR01415">
    <property type="entry name" value="ANKYRIN"/>
</dbReference>
<dbReference type="PROSITE" id="PS50297">
    <property type="entry name" value="ANK_REP_REGION"/>
    <property type="match status" value="2"/>
</dbReference>
<dbReference type="SMART" id="SM00248">
    <property type="entry name" value="ANK"/>
    <property type="match status" value="3"/>
</dbReference>
<evidence type="ECO:0000256" key="3">
    <source>
        <dbReference type="PROSITE-ProRule" id="PRU00023"/>
    </source>
</evidence>
<organism evidence="5 6">
    <name type="scientific">Salvelinus namaycush</name>
    <name type="common">Lake trout</name>
    <name type="synonym">Salmo namaycush</name>
    <dbReference type="NCBI Taxonomy" id="8040"/>
    <lineage>
        <taxon>Eukaryota</taxon>
        <taxon>Metazoa</taxon>
        <taxon>Chordata</taxon>
        <taxon>Craniata</taxon>
        <taxon>Vertebrata</taxon>
        <taxon>Euteleostomi</taxon>
        <taxon>Actinopterygii</taxon>
        <taxon>Neopterygii</taxon>
        <taxon>Teleostei</taxon>
        <taxon>Protacanthopterygii</taxon>
        <taxon>Salmoniformes</taxon>
        <taxon>Salmonidae</taxon>
        <taxon>Salmoninae</taxon>
        <taxon>Salvelinus</taxon>
    </lineage>
</organism>
<name>A0A8U0QJ00_SALNM</name>
<dbReference type="InterPro" id="IPR002110">
    <property type="entry name" value="Ankyrin_rpt"/>
</dbReference>
<feature type="repeat" description="ANK" evidence="3">
    <location>
        <begin position="235"/>
        <end position="267"/>
    </location>
</feature>
<dbReference type="InterPro" id="IPR036770">
    <property type="entry name" value="Ankyrin_rpt-contain_sf"/>
</dbReference>
<evidence type="ECO:0000256" key="4">
    <source>
        <dbReference type="SAM" id="MobiDB-lite"/>
    </source>
</evidence>
<keyword evidence="2 3" id="KW-0040">ANK repeat</keyword>
<dbReference type="Proteomes" id="UP000808372">
    <property type="component" value="Unplaced"/>
</dbReference>
<reference evidence="6" key="1">
    <citation type="submission" date="2025-08" db="UniProtKB">
        <authorList>
            <consortium name="RefSeq"/>
        </authorList>
    </citation>
    <scope>IDENTIFICATION</scope>
    <source>
        <tissue evidence="6">White muscle</tissue>
    </source>
</reference>
<dbReference type="GeneID" id="120041936"/>
<evidence type="ECO:0000256" key="1">
    <source>
        <dbReference type="ARBA" id="ARBA00022737"/>
    </source>
</evidence>
<evidence type="ECO:0000256" key="2">
    <source>
        <dbReference type="ARBA" id="ARBA00023043"/>
    </source>
</evidence>
<dbReference type="SUPFAM" id="SSF48403">
    <property type="entry name" value="Ankyrin repeat"/>
    <property type="match status" value="1"/>
</dbReference>